<evidence type="ECO:0000256" key="1">
    <source>
        <dbReference type="ARBA" id="ARBA00022741"/>
    </source>
</evidence>
<evidence type="ECO:0000259" key="7">
    <source>
        <dbReference type="PROSITE" id="PS51383"/>
    </source>
</evidence>
<keyword evidence="1 6" id="KW-0547">Nucleotide-binding</keyword>
<dbReference type="InterPro" id="IPR000631">
    <property type="entry name" value="CARKD"/>
</dbReference>
<keyword evidence="9" id="KW-1185">Reference proteome</keyword>
<comment type="similarity">
    <text evidence="6">Belongs to the NnrD/CARKD family.</text>
</comment>
<evidence type="ECO:0000256" key="5">
    <source>
        <dbReference type="ARBA" id="ARBA00023239"/>
    </source>
</evidence>
<dbReference type="PROSITE" id="PS01050">
    <property type="entry name" value="YJEF_C_2"/>
    <property type="match status" value="1"/>
</dbReference>
<keyword evidence="3 6" id="KW-0521">NADP</keyword>
<dbReference type="RefSeq" id="WP_254296914.1">
    <property type="nucleotide sequence ID" value="NZ_JAMLDX010000026.1"/>
</dbReference>
<protein>
    <recommendedName>
        <fullName evidence="6">ADP-dependent (S)-NAD(P)H-hydrate dehydratase</fullName>
        <ecNumber evidence="6">4.2.1.136</ecNumber>
    </recommendedName>
    <alternativeName>
        <fullName evidence="6">ADP-dependent NAD(P)HX dehydratase</fullName>
    </alternativeName>
</protein>
<dbReference type="Proteomes" id="UP001139451">
    <property type="component" value="Unassembled WGS sequence"/>
</dbReference>
<dbReference type="EMBL" id="JAMLDX010000026">
    <property type="protein sequence ID" value="MCP3732945.1"/>
    <property type="molecule type" value="Genomic_DNA"/>
</dbReference>
<dbReference type="Pfam" id="PF01256">
    <property type="entry name" value="Carb_kinase"/>
    <property type="match status" value="1"/>
</dbReference>
<evidence type="ECO:0000256" key="6">
    <source>
        <dbReference type="HAMAP-Rule" id="MF_01965"/>
    </source>
</evidence>
<name>A0A9X2HVT5_9SPHN</name>
<dbReference type="PANTHER" id="PTHR12592:SF0">
    <property type="entry name" value="ATP-DEPENDENT (S)-NAD(P)H-HYDRATE DEHYDRATASE"/>
    <property type="match status" value="1"/>
</dbReference>
<feature type="binding site" evidence="6">
    <location>
        <position position="227"/>
    </location>
    <ligand>
        <name>AMP</name>
        <dbReference type="ChEBI" id="CHEBI:456215"/>
    </ligand>
</feature>
<comment type="catalytic activity">
    <reaction evidence="6">
        <text>(6S)-NADHX + ADP = AMP + phosphate + NADH + H(+)</text>
        <dbReference type="Rhea" id="RHEA:32223"/>
        <dbReference type="ChEBI" id="CHEBI:15378"/>
        <dbReference type="ChEBI" id="CHEBI:43474"/>
        <dbReference type="ChEBI" id="CHEBI:57945"/>
        <dbReference type="ChEBI" id="CHEBI:64074"/>
        <dbReference type="ChEBI" id="CHEBI:456215"/>
        <dbReference type="ChEBI" id="CHEBI:456216"/>
        <dbReference type="EC" id="4.2.1.136"/>
    </reaction>
</comment>
<dbReference type="InterPro" id="IPR017953">
    <property type="entry name" value="Carbohydrate_kinase_pred_CS"/>
</dbReference>
<dbReference type="GO" id="GO:0046496">
    <property type="term" value="P:nicotinamide nucleotide metabolic process"/>
    <property type="evidence" value="ECO:0007669"/>
    <property type="project" value="UniProtKB-UniRule"/>
</dbReference>
<feature type="domain" description="YjeF C-terminal" evidence="7">
    <location>
        <begin position="6"/>
        <end position="287"/>
    </location>
</feature>
<feature type="binding site" evidence="6">
    <location>
        <begin position="198"/>
        <end position="202"/>
    </location>
    <ligand>
        <name>AMP</name>
        <dbReference type="ChEBI" id="CHEBI:456215"/>
    </ligand>
</feature>
<dbReference type="Gene3D" id="3.40.1190.20">
    <property type="match status" value="1"/>
</dbReference>
<evidence type="ECO:0000256" key="2">
    <source>
        <dbReference type="ARBA" id="ARBA00022840"/>
    </source>
</evidence>
<feature type="binding site" evidence="6">
    <location>
        <position position="228"/>
    </location>
    <ligand>
        <name>(6S)-NADPHX</name>
        <dbReference type="ChEBI" id="CHEBI:64076"/>
    </ligand>
</feature>
<evidence type="ECO:0000256" key="3">
    <source>
        <dbReference type="ARBA" id="ARBA00022857"/>
    </source>
</evidence>
<evidence type="ECO:0000313" key="8">
    <source>
        <dbReference type="EMBL" id="MCP3732945.1"/>
    </source>
</evidence>
<keyword evidence="4 6" id="KW-0520">NAD</keyword>
<dbReference type="GO" id="GO:0005524">
    <property type="term" value="F:ATP binding"/>
    <property type="evidence" value="ECO:0007669"/>
    <property type="project" value="UniProtKB-KW"/>
</dbReference>
<dbReference type="NCBIfam" id="TIGR00196">
    <property type="entry name" value="yjeF_cterm"/>
    <property type="match status" value="1"/>
</dbReference>
<keyword evidence="2 6" id="KW-0067">ATP-binding</keyword>
<organism evidence="8 9">
    <name type="scientific">Sphingomonas tagetis</name>
    <dbReference type="NCBI Taxonomy" id="2949092"/>
    <lineage>
        <taxon>Bacteria</taxon>
        <taxon>Pseudomonadati</taxon>
        <taxon>Pseudomonadota</taxon>
        <taxon>Alphaproteobacteria</taxon>
        <taxon>Sphingomonadales</taxon>
        <taxon>Sphingomonadaceae</taxon>
        <taxon>Sphingomonas</taxon>
    </lineage>
</organism>
<reference evidence="8" key="1">
    <citation type="submission" date="2022-05" db="EMBL/GenBank/DDBJ databases">
        <title>Sphingomonas sp. strain MG17 Genome sequencing and assembly.</title>
        <authorList>
            <person name="Kim I."/>
        </authorList>
    </citation>
    <scope>NUCLEOTIDE SEQUENCE</scope>
    <source>
        <strain evidence="8">MG17</strain>
    </source>
</reference>
<dbReference type="HAMAP" id="MF_01965">
    <property type="entry name" value="NADHX_dehydratase"/>
    <property type="match status" value="1"/>
</dbReference>
<dbReference type="SUPFAM" id="SSF53613">
    <property type="entry name" value="Ribokinase-like"/>
    <property type="match status" value="1"/>
</dbReference>
<comment type="caution">
    <text evidence="8">The sequence shown here is derived from an EMBL/GenBank/DDBJ whole genome shotgun (WGS) entry which is preliminary data.</text>
</comment>
<dbReference type="InterPro" id="IPR029056">
    <property type="entry name" value="Ribokinase-like"/>
</dbReference>
<feature type="binding site" evidence="6">
    <location>
        <position position="112"/>
    </location>
    <ligand>
        <name>(6S)-NADPHX</name>
        <dbReference type="ChEBI" id="CHEBI:64076"/>
    </ligand>
</feature>
<dbReference type="GO" id="GO:0052856">
    <property type="term" value="F:NAD(P)HX epimerase activity"/>
    <property type="evidence" value="ECO:0007669"/>
    <property type="project" value="TreeGrafter"/>
</dbReference>
<dbReference type="PANTHER" id="PTHR12592">
    <property type="entry name" value="ATP-DEPENDENT (S)-NAD(P)H-HYDRATE DEHYDRATASE FAMILY MEMBER"/>
    <property type="match status" value="1"/>
</dbReference>
<dbReference type="EC" id="4.2.1.136" evidence="6"/>
<dbReference type="AlphaFoldDB" id="A0A9X2HVT5"/>
<accession>A0A9X2HVT5</accession>
<dbReference type="GO" id="GO:0110051">
    <property type="term" value="P:metabolite repair"/>
    <property type="evidence" value="ECO:0007669"/>
    <property type="project" value="TreeGrafter"/>
</dbReference>
<comment type="subunit">
    <text evidence="6">Homotetramer.</text>
</comment>
<feature type="binding site" evidence="6">
    <location>
        <position position="41"/>
    </location>
    <ligand>
        <name>(6S)-NADPHX</name>
        <dbReference type="ChEBI" id="CHEBI:64076"/>
    </ligand>
</feature>
<feature type="binding site" evidence="6">
    <location>
        <position position="164"/>
    </location>
    <ligand>
        <name>(6S)-NADPHX</name>
        <dbReference type="ChEBI" id="CHEBI:64076"/>
    </ligand>
</feature>
<dbReference type="GO" id="GO:0052855">
    <property type="term" value="F:ADP-dependent NAD(P)H-hydrate dehydratase activity"/>
    <property type="evidence" value="ECO:0007669"/>
    <property type="project" value="UniProtKB-UniRule"/>
</dbReference>
<comment type="cofactor">
    <cofactor evidence="6">
        <name>Mg(2+)</name>
        <dbReference type="ChEBI" id="CHEBI:18420"/>
    </cofactor>
</comment>
<dbReference type="CDD" id="cd01171">
    <property type="entry name" value="YXKO-related"/>
    <property type="match status" value="1"/>
</dbReference>
<comment type="catalytic activity">
    <reaction evidence="6">
        <text>(6S)-NADPHX + ADP = AMP + phosphate + NADPH + H(+)</text>
        <dbReference type="Rhea" id="RHEA:32235"/>
        <dbReference type="ChEBI" id="CHEBI:15378"/>
        <dbReference type="ChEBI" id="CHEBI:43474"/>
        <dbReference type="ChEBI" id="CHEBI:57783"/>
        <dbReference type="ChEBI" id="CHEBI:64076"/>
        <dbReference type="ChEBI" id="CHEBI:456215"/>
        <dbReference type="ChEBI" id="CHEBI:456216"/>
        <dbReference type="EC" id="4.2.1.136"/>
    </reaction>
</comment>
<proteinExistence type="inferred from homology"/>
<comment type="function">
    <text evidence="6">Catalyzes the dehydration of the S-form of NAD(P)HX at the expense of ADP, which is converted to AMP. Together with NAD(P)HX epimerase, which catalyzes the epimerization of the S- and R-forms, the enzyme allows the repair of both epimers of NAD(P)HX, a damaged form of NAD(P)H that is a result of enzymatic or heat-dependent hydration.</text>
</comment>
<keyword evidence="5 6" id="KW-0456">Lyase</keyword>
<dbReference type="PROSITE" id="PS51383">
    <property type="entry name" value="YJEF_C_3"/>
    <property type="match status" value="1"/>
</dbReference>
<gene>
    <name evidence="6" type="primary">nnrD</name>
    <name evidence="8" type="ORF">M9978_21245</name>
</gene>
<sequence>MTRLDAAWLAAYPLPDPGENTDKNARGRLLVVGGSLNVPAALLLTGEAAFRAGAGKVQLATVAPAALPLGVRIPEAAVFELPVNDDGELAGDAARAIADMIQRCDALVLGPGMGAEADAAAILAGLLERAPAAPMLLDAAMLTAAGDAGRTVQAHMGPIVLTPHPGEMAALMDCDPDDVGPELAEAAAARFDATVVLKASDSWIASPGSATLTYQGGGPGLATGGSGDVLAGIIGGLLARGAEPHMASAWGVWLHGEAGRLLAERSGRIGFLARELIPLIPRLMHGIGPGIGH</sequence>
<evidence type="ECO:0000256" key="4">
    <source>
        <dbReference type="ARBA" id="ARBA00023027"/>
    </source>
</evidence>
<evidence type="ECO:0000313" key="9">
    <source>
        <dbReference type="Proteomes" id="UP001139451"/>
    </source>
</evidence>